<evidence type="ECO:0000313" key="1">
    <source>
        <dbReference type="EMBL" id="KAJ8882342.1"/>
    </source>
</evidence>
<protein>
    <recommendedName>
        <fullName evidence="3">DDE Tnp4 domain-containing protein</fullName>
    </recommendedName>
</protein>
<dbReference type="Proteomes" id="UP001159363">
    <property type="component" value="Chromosome 4"/>
</dbReference>
<accession>A0ABQ9HDD4</accession>
<name>A0ABQ9HDD4_9NEOP</name>
<evidence type="ECO:0008006" key="3">
    <source>
        <dbReference type="Google" id="ProtNLM"/>
    </source>
</evidence>
<proteinExistence type="predicted"/>
<gene>
    <name evidence="1" type="ORF">PR048_014144</name>
</gene>
<evidence type="ECO:0000313" key="2">
    <source>
        <dbReference type="Proteomes" id="UP001159363"/>
    </source>
</evidence>
<dbReference type="EMBL" id="JARBHB010000005">
    <property type="protein sequence ID" value="KAJ8882342.1"/>
    <property type="molecule type" value="Genomic_DNA"/>
</dbReference>
<organism evidence="1 2">
    <name type="scientific">Dryococelus australis</name>
    <dbReference type="NCBI Taxonomy" id="614101"/>
    <lineage>
        <taxon>Eukaryota</taxon>
        <taxon>Metazoa</taxon>
        <taxon>Ecdysozoa</taxon>
        <taxon>Arthropoda</taxon>
        <taxon>Hexapoda</taxon>
        <taxon>Insecta</taxon>
        <taxon>Pterygota</taxon>
        <taxon>Neoptera</taxon>
        <taxon>Polyneoptera</taxon>
        <taxon>Phasmatodea</taxon>
        <taxon>Verophasmatodea</taxon>
        <taxon>Anareolatae</taxon>
        <taxon>Phasmatidae</taxon>
        <taxon>Eurycanthinae</taxon>
        <taxon>Dryococelus</taxon>
    </lineage>
</organism>
<keyword evidence="2" id="KW-1185">Reference proteome</keyword>
<comment type="caution">
    <text evidence="1">The sequence shown here is derived from an EMBL/GenBank/DDBJ whole genome shotgun (WGS) entry which is preliminary data.</text>
</comment>
<sequence>MNIEKVDTNIRISIPAEERLTQVSPSRRFFHRRCRSIAAKENKAVFKDILLLVVGSQISITHSDVEFPPLAKLSFKYVTKYGSFCTISIADGFEKRVNFPNCLGAVDGKHMRFIQPANSGSLYFRYKKRFS</sequence>
<reference evidence="1 2" key="1">
    <citation type="submission" date="2023-02" db="EMBL/GenBank/DDBJ databases">
        <title>LHISI_Scaffold_Assembly.</title>
        <authorList>
            <person name="Stuart O.P."/>
            <person name="Cleave R."/>
            <person name="Magrath M.J.L."/>
            <person name="Mikheyev A.S."/>
        </authorList>
    </citation>
    <scope>NUCLEOTIDE SEQUENCE [LARGE SCALE GENOMIC DNA]</scope>
    <source>
        <strain evidence="1">Daus_M_001</strain>
        <tissue evidence="1">Leg muscle</tissue>
    </source>
</reference>